<evidence type="ECO:0000313" key="2">
    <source>
        <dbReference type="EMBL" id="RMA78744.1"/>
    </source>
</evidence>
<reference evidence="2 3" key="1">
    <citation type="submission" date="2018-10" db="EMBL/GenBank/DDBJ databases">
        <title>Genomic Encyclopedia of Type Strains, Phase IV (KMG-IV): sequencing the most valuable type-strain genomes for metagenomic binning, comparative biology and taxonomic classification.</title>
        <authorList>
            <person name="Goeker M."/>
        </authorList>
    </citation>
    <scope>NUCLEOTIDE SEQUENCE [LARGE SCALE GENOMIC DNA]</scope>
    <source>
        <strain evidence="2 3">DSM 25080</strain>
    </source>
</reference>
<dbReference type="Proteomes" id="UP000267187">
    <property type="component" value="Unassembled WGS sequence"/>
</dbReference>
<accession>A0A3M0A2S1</accession>
<keyword evidence="3" id="KW-1185">Reference proteome</keyword>
<evidence type="ECO:0000256" key="1">
    <source>
        <dbReference type="SAM" id="SignalP"/>
    </source>
</evidence>
<feature type="chain" id="PRO_5017945810" description="Alginate export domain-containing protein" evidence="1">
    <location>
        <begin position="25"/>
        <end position="415"/>
    </location>
</feature>
<dbReference type="OrthoDB" id="5383458at2"/>
<name>A0A3M0A2S1_9GAMM</name>
<gene>
    <name evidence="2" type="ORF">DFR27_2082</name>
</gene>
<keyword evidence="1" id="KW-0732">Signal</keyword>
<feature type="signal peptide" evidence="1">
    <location>
        <begin position="1"/>
        <end position="24"/>
    </location>
</feature>
<comment type="caution">
    <text evidence="2">The sequence shown here is derived from an EMBL/GenBank/DDBJ whole genome shotgun (WGS) entry which is preliminary data.</text>
</comment>
<dbReference type="AlphaFoldDB" id="A0A3M0A2S1"/>
<evidence type="ECO:0000313" key="3">
    <source>
        <dbReference type="Proteomes" id="UP000267187"/>
    </source>
</evidence>
<evidence type="ECO:0008006" key="4">
    <source>
        <dbReference type="Google" id="ProtNLM"/>
    </source>
</evidence>
<sequence length="415" mass="46004">MKPLSLIPVVLLGGALLSANVCEANVNGHIKGQYQNSHIPSNSALQPWVGSTWEDGSGELRLNWSDSWSGWKLETAYQLVVTHGDSLSLPPTPGLPNVGGNELDASNWWQLSWEISSSDNQQSYHRFDRINIGYQWDKLSLNFGRQAVTWGNGTFFNPMDVLNPFDPLAIDSEYKSGADMLYGQYLFESGSDLQGLMVVRRNKAGEVASDQFSQALHYHQFVENAELSILIAHHYDDRILGLGWSSSLGDAVWQSDVTFTQTTNDDFWNLVSGLSYSWYAFNSNFSGAIEYFFSGVGLPGDRYQVDDIASNEALAKRLDRGELFTLGRNYLGANVTMEVHPLLNVSTNAVTNLRDHSMMLQLMGLYDAAESMRITGVVGLPIGAEGTEYGGLEAPIHEQFFSSGVSAYLQVAWYF</sequence>
<dbReference type="RefSeq" id="WP_121877389.1">
    <property type="nucleotide sequence ID" value="NZ_REFJ01000005.1"/>
</dbReference>
<dbReference type="EMBL" id="REFJ01000005">
    <property type="protein sequence ID" value="RMA78744.1"/>
    <property type="molecule type" value="Genomic_DNA"/>
</dbReference>
<organism evidence="2 3">
    <name type="scientific">Umboniibacter marinipuniceus</name>
    <dbReference type="NCBI Taxonomy" id="569599"/>
    <lineage>
        <taxon>Bacteria</taxon>
        <taxon>Pseudomonadati</taxon>
        <taxon>Pseudomonadota</taxon>
        <taxon>Gammaproteobacteria</taxon>
        <taxon>Cellvibrionales</taxon>
        <taxon>Cellvibrionaceae</taxon>
        <taxon>Umboniibacter</taxon>
    </lineage>
</organism>
<protein>
    <recommendedName>
        <fullName evidence="4">Alginate export domain-containing protein</fullName>
    </recommendedName>
</protein>
<proteinExistence type="predicted"/>